<dbReference type="KEGG" id="tva:5464786"/>
<dbReference type="GO" id="GO:0016020">
    <property type="term" value="C:membrane"/>
    <property type="evidence" value="ECO:0007669"/>
    <property type="project" value="UniProtKB-SubCell"/>
</dbReference>
<keyword evidence="5 6" id="KW-0472">Membrane</keyword>
<organism evidence="8 9">
    <name type="scientific">Trichomonas vaginalis (strain ATCC PRA-98 / G3)</name>
    <dbReference type="NCBI Taxonomy" id="412133"/>
    <lineage>
        <taxon>Eukaryota</taxon>
        <taxon>Metamonada</taxon>
        <taxon>Parabasalia</taxon>
        <taxon>Trichomonadida</taxon>
        <taxon>Trichomonadidae</taxon>
        <taxon>Trichomonas</taxon>
    </lineage>
</organism>
<evidence type="ECO:0000256" key="5">
    <source>
        <dbReference type="ARBA" id="ARBA00023136"/>
    </source>
</evidence>
<dbReference type="AlphaFoldDB" id="A2DK90"/>
<evidence type="ECO:0000259" key="7">
    <source>
        <dbReference type="PROSITE" id="PS51847"/>
    </source>
</evidence>
<name>A2DK90_TRIV3</name>
<keyword evidence="2" id="KW-0813">Transport</keyword>
<comment type="subcellular location">
    <subcellularLocation>
        <location evidence="1">Membrane</location>
    </subcellularLocation>
</comment>
<feature type="transmembrane region" description="Helical" evidence="6">
    <location>
        <begin position="12"/>
        <end position="34"/>
    </location>
</feature>
<keyword evidence="6" id="KW-0812">Transmembrane</keyword>
<dbReference type="PROSITE" id="PS51847">
    <property type="entry name" value="SMP"/>
    <property type="match status" value="1"/>
</dbReference>
<evidence type="ECO:0000256" key="6">
    <source>
        <dbReference type="SAM" id="Phobius"/>
    </source>
</evidence>
<evidence type="ECO:0000256" key="1">
    <source>
        <dbReference type="ARBA" id="ARBA00004370"/>
    </source>
</evidence>
<keyword evidence="9" id="KW-1185">Reference proteome</keyword>
<dbReference type="EMBL" id="DS113210">
    <property type="protein sequence ID" value="EAY19261.1"/>
    <property type="molecule type" value="Genomic_DNA"/>
</dbReference>
<evidence type="ECO:0000256" key="2">
    <source>
        <dbReference type="ARBA" id="ARBA00022448"/>
    </source>
</evidence>
<keyword evidence="6" id="KW-1133">Transmembrane helix</keyword>
<dbReference type="InterPro" id="IPR019411">
    <property type="entry name" value="MMM1_dom"/>
</dbReference>
<evidence type="ECO:0000313" key="8">
    <source>
        <dbReference type="EMBL" id="EAY19261.1"/>
    </source>
</evidence>
<dbReference type="OrthoDB" id="26740at2759"/>
<reference evidence="8" key="2">
    <citation type="journal article" date="2007" name="Science">
        <title>Draft genome sequence of the sexually transmitted pathogen Trichomonas vaginalis.</title>
        <authorList>
            <person name="Carlton J.M."/>
            <person name="Hirt R.P."/>
            <person name="Silva J.C."/>
            <person name="Delcher A.L."/>
            <person name="Schatz M."/>
            <person name="Zhao Q."/>
            <person name="Wortman J.R."/>
            <person name="Bidwell S.L."/>
            <person name="Alsmark U.C.M."/>
            <person name="Besteiro S."/>
            <person name="Sicheritz-Ponten T."/>
            <person name="Noel C.J."/>
            <person name="Dacks J.B."/>
            <person name="Foster P.G."/>
            <person name="Simillion C."/>
            <person name="Van de Peer Y."/>
            <person name="Miranda-Saavedra D."/>
            <person name="Barton G.J."/>
            <person name="Westrop G.D."/>
            <person name="Mueller S."/>
            <person name="Dessi D."/>
            <person name="Fiori P.L."/>
            <person name="Ren Q."/>
            <person name="Paulsen I."/>
            <person name="Zhang H."/>
            <person name="Bastida-Corcuera F.D."/>
            <person name="Simoes-Barbosa A."/>
            <person name="Brown M.T."/>
            <person name="Hayes R.D."/>
            <person name="Mukherjee M."/>
            <person name="Okumura C.Y."/>
            <person name="Schneider R."/>
            <person name="Smith A.J."/>
            <person name="Vanacova S."/>
            <person name="Villalvazo M."/>
            <person name="Haas B.J."/>
            <person name="Pertea M."/>
            <person name="Feldblyum T.V."/>
            <person name="Utterback T.R."/>
            <person name="Shu C.L."/>
            <person name="Osoegawa K."/>
            <person name="de Jong P.J."/>
            <person name="Hrdy I."/>
            <person name="Horvathova L."/>
            <person name="Zubacova Z."/>
            <person name="Dolezal P."/>
            <person name="Malik S.B."/>
            <person name="Logsdon J.M. Jr."/>
            <person name="Henze K."/>
            <person name="Gupta A."/>
            <person name="Wang C.C."/>
            <person name="Dunne R.L."/>
            <person name="Upcroft J.A."/>
            <person name="Upcroft P."/>
            <person name="White O."/>
            <person name="Salzberg S.L."/>
            <person name="Tang P."/>
            <person name="Chiu C.-H."/>
            <person name="Lee Y.-S."/>
            <person name="Embley T.M."/>
            <person name="Coombs G.H."/>
            <person name="Mottram J.C."/>
            <person name="Tachezy J."/>
            <person name="Fraser-Liggett C.M."/>
            <person name="Johnson P.J."/>
        </authorList>
    </citation>
    <scope>NUCLEOTIDE SEQUENCE [LARGE SCALE GENOMIC DNA]</scope>
    <source>
        <strain evidence="8">G3</strain>
    </source>
</reference>
<proteinExistence type="predicted"/>
<dbReference type="InterPro" id="IPR031468">
    <property type="entry name" value="SMP_LBD"/>
</dbReference>
<accession>A2DK90</accession>
<dbReference type="GO" id="GO:0006869">
    <property type="term" value="P:lipid transport"/>
    <property type="evidence" value="ECO:0007669"/>
    <property type="project" value="UniProtKB-KW"/>
</dbReference>
<reference evidence="8" key="1">
    <citation type="submission" date="2006-10" db="EMBL/GenBank/DDBJ databases">
        <authorList>
            <person name="Amadeo P."/>
            <person name="Zhao Q."/>
            <person name="Wortman J."/>
            <person name="Fraser-Liggett C."/>
            <person name="Carlton J."/>
        </authorList>
    </citation>
    <scope>NUCLEOTIDE SEQUENCE</scope>
    <source>
        <strain evidence="8">G3</strain>
    </source>
</reference>
<evidence type="ECO:0000313" key="9">
    <source>
        <dbReference type="Proteomes" id="UP000001542"/>
    </source>
</evidence>
<gene>
    <name evidence="8" type="ORF">TVAG_214860</name>
</gene>
<protein>
    <recommendedName>
        <fullName evidence="7">SMP-LTD domain-containing protein</fullName>
    </recommendedName>
</protein>
<sequence>MKHIDIGFSTYLLGFFVGIAILLFAFMLLGMLYMPKRLKGHPKRITPPDEKESADWLNILLARLNASHIDAQILSEVCKLLSQKIASEPKKPDVLTSAVITPYKPADSAPFISDIQLKNESDEESTLSFLLHFQGSPSISIAATVSAGPIDIPQLFSFHMKVELILCLLVARVTIKFKNDKSKEISVCIGNDLIIDINVKPLLDDPKNASQKHIESISTWFSNFAIMSLRGKTFNIPVQ</sequence>
<keyword evidence="3" id="KW-0445">Lipid transport</keyword>
<feature type="domain" description="SMP-LTD" evidence="7">
    <location>
        <begin position="50"/>
        <end position="239"/>
    </location>
</feature>
<dbReference type="InParanoid" id="A2DK90"/>
<dbReference type="VEuPathDB" id="TrichDB:TVAG_214860"/>
<dbReference type="VEuPathDB" id="TrichDB:TVAGG3_0170910"/>
<keyword evidence="4" id="KW-0446">Lipid-binding</keyword>
<evidence type="ECO:0000256" key="4">
    <source>
        <dbReference type="ARBA" id="ARBA00023121"/>
    </source>
</evidence>
<dbReference type="Pfam" id="PF10296">
    <property type="entry name" value="MMM1"/>
    <property type="match status" value="1"/>
</dbReference>
<dbReference type="Proteomes" id="UP000001542">
    <property type="component" value="Unassembled WGS sequence"/>
</dbReference>
<dbReference type="RefSeq" id="XP_001580247.1">
    <property type="nucleotide sequence ID" value="XM_001580197.1"/>
</dbReference>
<dbReference type="SMR" id="A2DK90"/>
<evidence type="ECO:0000256" key="3">
    <source>
        <dbReference type="ARBA" id="ARBA00023055"/>
    </source>
</evidence>
<dbReference type="GO" id="GO:0008289">
    <property type="term" value="F:lipid binding"/>
    <property type="evidence" value="ECO:0007669"/>
    <property type="project" value="UniProtKB-KW"/>
</dbReference>